<dbReference type="Pfam" id="PF00005">
    <property type="entry name" value="ABC_tran"/>
    <property type="match status" value="1"/>
</dbReference>
<dbReference type="STRING" id="463025.BAU08_13080"/>
<protein>
    <submittedName>
        <fullName evidence="7">ABC transporter ATP-binding protein</fullName>
    </submittedName>
</protein>
<name>A0A193FYS7_9BORD</name>
<dbReference type="GO" id="GO:0005524">
    <property type="term" value="F:ATP binding"/>
    <property type="evidence" value="ECO:0007669"/>
    <property type="project" value="UniProtKB-KW"/>
</dbReference>
<proteinExistence type="predicted"/>
<dbReference type="PANTHER" id="PTHR45772">
    <property type="entry name" value="CONSERVED COMPONENT OF ABC TRANSPORTER FOR NATURAL AMINO ACIDS-RELATED"/>
    <property type="match status" value="1"/>
</dbReference>
<dbReference type="InterPro" id="IPR003439">
    <property type="entry name" value="ABC_transporter-like_ATP-bd"/>
</dbReference>
<evidence type="ECO:0000256" key="1">
    <source>
        <dbReference type="ARBA" id="ARBA00022448"/>
    </source>
</evidence>
<keyword evidence="2" id="KW-0472">Membrane</keyword>
<gene>
    <name evidence="6" type="ORF">BAU06_12885</name>
    <name evidence="7" type="ORF">BAU08_13080</name>
</gene>
<dbReference type="EMBL" id="CP016170">
    <property type="protein sequence ID" value="ANN67067.1"/>
    <property type="molecule type" value="Genomic_DNA"/>
</dbReference>
<dbReference type="GO" id="GO:0005886">
    <property type="term" value="C:plasma membrane"/>
    <property type="evidence" value="ECO:0007669"/>
    <property type="project" value="TreeGrafter"/>
</dbReference>
<evidence type="ECO:0000313" key="8">
    <source>
        <dbReference type="Proteomes" id="UP000091897"/>
    </source>
</evidence>
<dbReference type="AlphaFoldDB" id="A0A193FYS7"/>
<keyword evidence="4 7" id="KW-0067">ATP-binding</keyword>
<evidence type="ECO:0000256" key="3">
    <source>
        <dbReference type="ARBA" id="ARBA00022741"/>
    </source>
</evidence>
<dbReference type="PROSITE" id="PS00211">
    <property type="entry name" value="ABC_TRANSPORTER_1"/>
    <property type="match status" value="1"/>
</dbReference>
<dbReference type="Proteomes" id="UP000092213">
    <property type="component" value="Chromosome"/>
</dbReference>
<dbReference type="PANTHER" id="PTHR45772:SF9">
    <property type="entry name" value="CONSERVED COMPONENT OF ABC TRANSPORTER FOR NATURAL AMINO ACIDS"/>
    <property type="match status" value="1"/>
</dbReference>
<dbReference type="Pfam" id="PF12399">
    <property type="entry name" value="BCA_ABC_TP_C"/>
    <property type="match status" value="1"/>
</dbReference>
<dbReference type="InterPro" id="IPR017871">
    <property type="entry name" value="ABC_transporter-like_CS"/>
</dbReference>
<dbReference type="CDD" id="cd03219">
    <property type="entry name" value="ABC_Mj1267_LivG_branched"/>
    <property type="match status" value="1"/>
</dbReference>
<dbReference type="Proteomes" id="UP000091897">
    <property type="component" value="Chromosome"/>
</dbReference>
<dbReference type="PROSITE" id="PS50893">
    <property type="entry name" value="ABC_TRANSPORTER_2"/>
    <property type="match status" value="1"/>
</dbReference>
<feature type="domain" description="ABC transporter" evidence="5">
    <location>
        <begin position="19"/>
        <end position="266"/>
    </location>
</feature>
<dbReference type="InterPro" id="IPR003593">
    <property type="entry name" value="AAA+_ATPase"/>
</dbReference>
<dbReference type="SUPFAM" id="SSF52540">
    <property type="entry name" value="P-loop containing nucleoside triphosphate hydrolases"/>
    <property type="match status" value="1"/>
</dbReference>
<keyword evidence="8" id="KW-1185">Reference proteome</keyword>
<evidence type="ECO:0000313" key="9">
    <source>
        <dbReference type="Proteomes" id="UP000092213"/>
    </source>
</evidence>
<evidence type="ECO:0000313" key="6">
    <source>
        <dbReference type="EMBL" id="ANN67067.1"/>
    </source>
</evidence>
<organism evidence="7 9">
    <name type="scientific">Bordetella bronchialis</name>
    <dbReference type="NCBI Taxonomy" id="463025"/>
    <lineage>
        <taxon>Bacteria</taxon>
        <taxon>Pseudomonadati</taxon>
        <taxon>Pseudomonadota</taxon>
        <taxon>Betaproteobacteria</taxon>
        <taxon>Burkholderiales</taxon>
        <taxon>Alcaligenaceae</taxon>
        <taxon>Bordetella</taxon>
    </lineage>
</organism>
<keyword evidence="3" id="KW-0547">Nucleotide-binding</keyword>
<reference evidence="8 9" key="1">
    <citation type="submission" date="2016-06" db="EMBL/GenBank/DDBJ databases">
        <title>Complete genome sequences of Bordetella bronchialis and Bordetella flabilis.</title>
        <authorList>
            <person name="LiPuma J.J."/>
            <person name="Spilker T."/>
        </authorList>
    </citation>
    <scope>NUCLEOTIDE SEQUENCE [LARGE SCALE GENOMIC DNA]</scope>
    <source>
        <strain evidence="7 9">AU17976</strain>
        <strain evidence="6 8">AU3182</strain>
    </source>
</reference>
<dbReference type="EMBL" id="CP016171">
    <property type="protein sequence ID" value="ANN72144.1"/>
    <property type="molecule type" value="Genomic_DNA"/>
</dbReference>
<dbReference type="InterPro" id="IPR027417">
    <property type="entry name" value="P-loop_NTPase"/>
</dbReference>
<evidence type="ECO:0000256" key="4">
    <source>
        <dbReference type="ARBA" id="ARBA00022840"/>
    </source>
</evidence>
<dbReference type="InterPro" id="IPR032823">
    <property type="entry name" value="BCA_ABC_TP_C"/>
</dbReference>
<evidence type="ECO:0000256" key="2">
    <source>
        <dbReference type="ARBA" id="ARBA00022475"/>
    </source>
</evidence>
<dbReference type="SMART" id="SM00382">
    <property type="entry name" value="AAA"/>
    <property type="match status" value="1"/>
</dbReference>
<dbReference type="InterPro" id="IPR051120">
    <property type="entry name" value="ABC_AA/LPS_Transport"/>
</dbReference>
<evidence type="ECO:0000313" key="7">
    <source>
        <dbReference type="EMBL" id="ANN72144.1"/>
    </source>
</evidence>
<sequence>MIPDSRAARGRLCRKQPVLNIRQLNVRFGGLRVLNDAAFTVRGQAITGLIGPNGAGKTTLFNCVTGLLPAARGAVEFQERQILGWRADRIARAGLIRTFQLARGFPRMSVFEHLMLYGKDQPGEGLLAACLGGAAARQREQALREQAFQVARRLKLDHVLDHLAVDISGGQKKLLEIGRALMAEPRMLLLDEPMAGVNPTLAREIAGQLARLREDGLTVLLIEHDLELVRLLCDDVVVMAEGAFLTRGRYDDVIADPRVQEAYLGRRHAALAAGAGRPVGASTGGRLSAPGAA</sequence>
<dbReference type="GO" id="GO:0016887">
    <property type="term" value="F:ATP hydrolysis activity"/>
    <property type="evidence" value="ECO:0007669"/>
    <property type="project" value="InterPro"/>
</dbReference>
<dbReference type="Gene3D" id="3.40.50.300">
    <property type="entry name" value="P-loop containing nucleotide triphosphate hydrolases"/>
    <property type="match status" value="1"/>
</dbReference>
<keyword evidence="1" id="KW-0813">Transport</keyword>
<accession>A0A193FYS7</accession>
<keyword evidence="2" id="KW-1003">Cell membrane</keyword>
<dbReference type="KEGG" id="bbro:BAU06_12885"/>
<evidence type="ECO:0000259" key="5">
    <source>
        <dbReference type="PROSITE" id="PS50893"/>
    </source>
</evidence>